<feature type="region of interest" description="Disordered" evidence="1">
    <location>
        <begin position="40"/>
        <end position="65"/>
    </location>
</feature>
<evidence type="ECO:0000313" key="3">
    <source>
        <dbReference type="Proteomes" id="UP000319342"/>
    </source>
</evidence>
<sequence length="65" mass="6407">MIVLSSLVIAGALVPWIAAPTGPADLGALARAATSSEALGQANAPVAQDDDLDARPPQDSSVVPS</sequence>
<organism evidence="2 3">
    <name type="scientific">Rohdeia mirabilis</name>
    <dbReference type="NCBI Taxonomy" id="2528008"/>
    <lineage>
        <taxon>Bacteria</taxon>
        <taxon>Pseudomonadati</taxon>
        <taxon>Planctomycetota</taxon>
        <taxon>Planctomycetia</taxon>
        <taxon>Planctomycetia incertae sedis</taxon>
        <taxon>Rohdeia</taxon>
    </lineage>
</organism>
<reference evidence="2 3" key="1">
    <citation type="submission" date="2019-02" db="EMBL/GenBank/DDBJ databases">
        <title>Deep-cultivation of Planctomycetes and their phenomic and genomic characterization uncovers novel biology.</title>
        <authorList>
            <person name="Wiegand S."/>
            <person name="Jogler M."/>
            <person name="Boedeker C."/>
            <person name="Pinto D."/>
            <person name="Vollmers J."/>
            <person name="Rivas-Marin E."/>
            <person name="Kohn T."/>
            <person name="Peeters S.H."/>
            <person name="Heuer A."/>
            <person name="Rast P."/>
            <person name="Oberbeckmann S."/>
            <person name="Bunk B."/>
            <person name="Jeske O."/>
            <person name="Meyerdierks A."/>
            <person name="Storesund J.E."/>
            <person name="Kallscheuer N."/>
            <person name="Luecker S."/>
            <person name="Lage O.M."/>
            <person name="Pohl T."/>
            <person name="Merkel B.J."/>
            <person name="Hornburger P."/>
            <person name="Mueller R.-W."/>
            <person name="Bruemmer F."/>
            <person name="Labrenz M."/>
            <person name="Spormann A.M."/>
            <person name="Op den Camp H."/>
            <person name="Overmann J."/>
            <person name="Amann R."/>
            <person name="Jetten M.S.M."/>
            <person name="Mascher T."/>
            <person name="Medema M.H."/>
            <person name="Devos D.P."/>
            <person name="Kaster A.-K."/>
            <person name="Ovreas L."/>
            <person name="Rohde M."/>
            <person name="Galperin M.Y."/>
            <person name="Jogler C."/>
        </authorList>
    </citation>
    <scope>NUCLEOTIDE SEQUENCE [LARGE SCALE GENOMIC DNA]</scope>
    <source>
        <strain evidence="2 3">Pla163</strain>
    </source>
</reference>
<accession>A0A518D494</accession>
<protein>
    <submittedName>
        <fullName evidence="2">Uncharacterized protein</fullName>
    </submittedName>
</protein>
<evidence type="ECO:0000256" key="1">
    <source>
        <dbReference type="SAM" id="MobiDB-lite"/>
    </source>
</evidence>
<gene>
    <name evidence="2" type="ORF">Pla163_34460</name>
</gene>
<dbReference type="EMBL" id="CP036290">
    <property type="protein sequence ID" value="QDU86295.1"/>
    <property type="molecule type" value="Genomic_DNA"/>
</dbReference>
<dbReference type="AlphaFoldDB" id="A0A518D494"/>
<proteinExistence type="predicted"/>
<keyword evidence="3" id="KW-1185">Reference proteome</keyword>
<dbReference type="RefSeq" id="WP_145191269.1">
    <property type="nucleotide sequence ID" value="NZ_CP036290.1"/>
</dbReference>
<evidence type="ECO:0000313" key="2">
    <source>
        <dbReference type="EMBL" id="QDU86295.1"/>
    </source>
</evidence>
<name>A0A518D494_9BACT</name>
<dbReference type="Proteomes" id="UP000319342">
    <property type="component" value="Chromosome"/>
</dbReference>